<evidence type="ECO:0000313" key="1">
    <source>
        <dbReference type="EMBL" id="KAI9896656.1"/>
    </source>
</evidence>
<comment type="caution">
    <text evidence="1">The sequence shown here is derived from an EMBL/GenBank/DDBJ whole genome shotgun (WGS) entry which is preliminary data.</text>
</comment>
<protein>
    <submittedName>
        <fullName evidence="1">Uncharacterized protein</fullName>
    </submittedName>
</protein>
<proteinExistence type="predicted"/>
<evidence type="ECO:0000313" key="2">
    <source>
        <dbReference type="Proteomes" id="UP001163324"/>
    </source>
</evidence>
<sequence length="236" mass="26379">MTVFQIDIVSDFVCAWCFILHRNIRRAIALYQKTYPGGSSDAFDIVHHPYYLNYNNLPDLNYATLERGSLPKSVVADRKLAHMSAEQREALAKKFERIGRGVGIEFRHGGNVGRTVLPHRLLRTVAGREVQETLAEALFSAYHEQERDISDPEVVREIARGVGIAEGHVNRALDDESDLAREVDEEEARNRAGVAGKGVPVVTIQGEKRVEGAGDIMEFMEMFIEVKERAPTSTTG</sequence>
<gene>
    <name evidence="1" type="ORF">N3K66_008828</name>
</gene>
<dbReference type="EMBL" id="CM047948">
    <property type="protein sequence ID" value="KAI9896656.1"/>
    <property type="molecule type" value="Genomic_DNA"/>
</dbReference>
<accession>A0ACC0USM6</accession>
<name>A0ACC0USM6_9HYPO</name>
<reference evidence="1" key="1">
    <citation type="submission" date="2022-10" db="EMBL/GenBank/DDBJ databases">
        <title>Complete Genome of Trichothecium roseum strain YXFP-22015, a Plant Pathogen Isolated from Citrus.</title>
        <authorList>
            <person name="Wang Y."/>
            <person name="Zhu L."/>
        </authorList>
    </citation>
    <scope>NUCLEOTIDE SEQUENCE</scope>
    <source>
        <strain evidence="1">YXFP-22015</strain>
    </source>
</reference>
<keyword evidence="2" id="KW-1185">Reference proteome</keyword>
<organism evidence="1 2">
    <name type="scientific">Trichothecium roseum</name>
    <dbReference type="NCBI Taxonomy" id="47278"/>
    <lineage>
        <taxon>Eukaryota</taxon>
        <taxon>Fungi</taxon>
        <taxon>Dikarya</taxon>
        <taxon>Ascomycota</taxon>
        <taxon>Pezizomycotina</taxon>
        <taxon>Sordariomycetes</taxon>
        <taxon>Hypocreomycetidae</taxon>
        <taxon>Hypocreales</taxon>
        <taxon>Hypocreales incertae sedis</taxon>
        <taxon>Trichothecium</taxon>
    </lineage>
</organism>
<dbReference type="Proteomes" id="UP001163324">
    <property type="component" value="Chromosome 9"/>
</dbReference>